<dbReference type="Proteomes" id="UP001341840">
    <property type="component" value="Unassembled WGS sequence"/>
</dbReference>
<accession>A0ABU6RXT9</accession>
<organism evidence="3 4">
    <name type="scientific">Stylosanthes scabra</name>
    <dbReference type="NCBI Taxonomy" id="79078"/>
    <lineage>
        <taxon>Eukaryota</taxon>
        <taxon>Viridiplantae</taxon>
        <taxon>Streptophyta</taxon>
        <taxon>Embryophyta</taxon>
        <taxon>Tracheophyta</taxon>
        <taxon>Spermatophyta</taxon>
        <taxon>Magnoliopsida</taxon>
        <taxon>eudicotyledons</taxon>
        <taxon>Gunneridae</taxon>
        <taxon>Pentapetalae</taxon>
        <taxon>rosids</taxon>
        <taxon>fabids</taxon>
        <taxon>Fabales</taxon>
        <taxon>Fabaceae</taxon>
        <taxon>Papilionoideae</taxon>
        <taxon>50 kb inversion clade</taxon>
        <taxon>dalbergioids sensu lato</taxon>
        <taxon>Dalbergieae</taxon>
        <taxon>Pterocarpus clade</taxon>
        <taxon>Stylosanthes</taxon>
    </lineage>
</organism>
<proteinExistence type="predicted"/>
<gene>
    <name evidence="3" type="ORF">PIB30_101056</name>
</gene>
<feature type="region of interest" description="Disordered" evidence="1">
    <location>
        <begin position="296"/>
        <end position="316"/>
    </location>
</feature>
<evidence type="ECO:0000313" key="4">
    <source>
        <dbReference type="Proteomes" id="UP001341840"/>
    </source>
</evidence>
<feature type="region of interest" description="Disordered" evidence="1">
    <location>
        <begin position="102"/>
        <end position="193"/>
    </location>
</feature>
<feature type="domain" description="Putative plant transposon protein" evidence="2">
    <location>
        <begin position="6"/>
        <end position="92"/>
    </location>
</feature>
<reference evidence="3 4" key="1">
    <citation type="journal article" date="2023" name="Plants (Basel)">
        <title>Bridging the Gap: Combining Genomics and Transcriptomics Approaches to Understand Stylosanthes scabra, an Orphan Legume from the Brazilian Caatinga.</title>
        <authorList>
            <person name="Ferreira-Neto J.R.C."/>
            <person name="da Silva M.D."/>
            <person name="Binneck E."/>
            <person name="de Melo N.F."/>
            <person name="da Silva R.H."/>
            <person name="de Melo A.L.T.M."/>
            <person name="Pandolfi V."/>
            <person name="Bustamante F.O."/>
            <person name="Brasileiro-Vidal A.C."/>
            <person name="Benko-Iseppon A.M."/>
        </authorList>
    </citation>
    <scope>NUCLEOTIDE SEQUENCE [LARGE SCALE GENOMIC DNA]</scope>
    <source>
        <tissue evidence="3">Leaves</tissue>
    </source>
</reference>
<evidence type="ECO:0000259" key="2">
    <source>
        <dbReference type="Pfam" id="PF20167"/>
    </source>
</evidence>
<feature type="compositionally biased region" description="Basic and acidic residues" evidence="1">
    <location>
        <begin position="404"/>
        <end position="423"/>
    </location>
</feature>
<comment type="caution">
    <text evidence="3">The sequence shown here is derived from an EMBL/GenBank/DDBJ whole genome shotgun (WGS) entry which is preliminary data.</text>
</comment>
<dbReference type="EMBL" id="JASCZI010033109">
    <property type="protein sequence ID" value="MED6128754.1"/>
    <property type="molecule type" value="Genomic_DNA"/>
</dbReference>
<feature type="compositionally biased region" description="Basic and acidic residues" evidence="1">
    <location>
        <begin position="144"/>
        <end position="178"/>
    </location>
</feature>
<sequence length="423" mass="49520">MRVPIQLRRQELNPVARGWHEFSIHSLIPSSNRSEIPVIRAILIHCIMRGEDIRAEEIITHKIVRMAQRIKEKGKLGFPSTIFKLCKEAGVPLREFRRTRKIQAEKPINARRMESTRLPRPIQQRQHEDEDEPMPQAEEGNEGQAHDYDYHHQPEYDHHQHDYEQPQPELEHHQEFHEPPVQPPPYHVPTHTDQHQKDLDSIETQLQNMMWFYNQVRQEQKEMVQEIQQIKSYQVNQTLVDSTRHKAYMDELAAMKAKQEEFFSSQVSQYNLIRQDHKLRGKEILDVKKYQMSAVTMGSSGSGSSTQPPPPPPYEPDQALMKIREQHATFTEICRQLKDWTRNASGRECYTVWAHQLANPNLVEMSSQKIVKQIYDNIDHKRPMFKGLLKSDLQPSGPTQHPSSSKDPKDPPSSSKDPKDHHK</sequence>
<feature type="region of interest" description="Disordered" evidence="1">
    <location>
        <begin position="387"/>
        <end position="423"/>
    </location>
</feature>
<protein>
    <recommendedName>
        <fullName evidence="2">Putative plant transposon protein domain-containing protein</fullName>
    </recommendedName>
</protein>
<name>A0ABU6RXT9_9FABA</name>
<evidence type="ECO:0000256" key="1">
    <source>
        <dbReference type="SAM" id="MobiDB-lite"/>
    </source>
</evidence>
<dbReference type="Pfam" id="PF20167">
    <property type="entry name" value="Transposase_32"/>
    <property type="match status" value="1"/>
</dbReference>
<evidence type="ECO:0000313" key="3">
    <source>
        <dbReference type="EMBL" id="MED6128754.1"/>
    </source>
</evidence>
<keyword evidence="4" id="KW-1185">Reference proteome</keyword>
<dbReference type="InterPro" id="IPR046796">
    <property type="entry name" value="Transposase_32_dom"/>
</dbReference>